<dbReference type="EMBL" id="ML987197">
    <property type="protein sequence ID" value="KAF2247575.1"/>
    <property type="molecule type" value="Genomic_DNA"/>
</dbReference>
<gene>
    <name evidence="1" type="ORF">BU26DRAFT_552263</name>
</gene>
<dbReference type="GeneID" id="54585476"/>
<sequence length="153" mass="17415">MEPQPFRFLDLPTELRVMVYERLPRRVKNDRIRTGTPPQDYASTITLITKSVCLSILRVNKLVNEEARPVIETIARKYILESPPRIISAASNCSRLTAVEDIFKVITGSLEIALAEGKDAVTRDQIEDKWHPDNPLQLYADLERVHAYSGNDP</sequence>
<dbReference type="Proteomes" id="UP000800094">
    <property type="component" value="Unassembled WGS sequence"/>
</dbReference>
<reference evidence="1" key="1">
    <citation type="journal article" date="2020" name="Stud. Mycol.">
        <title>101 Dothideomycetes genomes: a test case for predicting lifestyles and emergence of pathogens.</title>
        <authorList>
            <person name="Haridas S."/>
            <person name="Albert R."/>
            <person name="Binder M."/>
            <person name="Bloem J."/>
            <person name="Labutti K."/>
            <person name="Salamov A."/>
            <person name="Andreopoulos B."/>
            <person name="Baker S."/>
            <person name="Barry K."/>
            <person name="Bills G."/>
            <person name="Bluhm B."/>
            <person name="Cannon C."/>
            <person name="Castanera R."/>
            <person name="Culley D."/>
            <person name="Daum C."/>
            <person name="Ezra D."/>
            <person name="Gonzalez J."/>
            <person name="Henrissat B."/>
            <person name="Kuo A."/>
            <person name="Liang C."/>
            <person name="Lipzen A."/>
            <person name="Lutzoni F."/>
            <person name="Magnuson J."/>
            <person name="Mondo S."/>
            <person name="Nolan M."/>
            <person name="Ohm R."/>
            <person name="Pangilinan J."/>
            <person name="Park H.-J."/>
            <person name="Ramirez L."/>
            <person name="Alfaro M."/>
            <person name="Sun H."/>
            <person name="Tritt A."/>
            <person name="Yoshinaga Y."/>
            <person name="Zwiers L.-H."/>
            <person name="Turgeon B."/>
            <person name="Goodwin S."/>
            <person name="Spatafora J."/>
            <person name="Crous P."/>
            <person name="Grigoriev I."/>
        </authorList>
    </citation>
    <scope>NUCLEOTIDE SEQUENCE</scope>
    <source>
        <strain evidence="1">CBS 122368</strain>
    </source>
</reference>
<proteinExistence type="predicted"/>
<evidence type="ECO:0000313" key="1">
    <source>
        <dbReference type="EMBL" id="KAF2247575.1"/>
    </source>
</evidence>
<keyword evidence="2" id="KW-1185">Reference proteome</keyword>
<name>A0A6A6IAI0_9PLEO</name>
<organism evidence="1 2">
    <name type="scientific">Trematosphaeria pertusa</name>
    <dbReference type="NCBI Taxonomy" id="390896"/>
    <lineage>
        <taxon>Eukaryota</taxon>
        <taxon>Fungi</taxon>
        <taxon>Dikarya</taxon>
        <taxon>Ascomycota</taxon>
        <taxon>Pezizomycotina</taxon>
        <taxon>Dothideomycetes</taxon>
        <taxon>Pleosporomycetidae</taxon>
        <taxon>Pleosporales</taxon>
        <taxon>Massarineae</taxon>
        <taxon>Trematosphaeriaceae</taxon>
        <taxon>Trematosphaeria</taxon>
    </lineage>
</organism>
<protein>
    <recommendedName>
        <fullName evidence="3">F-box domain-containing protein</fullName>
    </recommendedName>
</protein>
<evidence type="ECO:0000313" key="2">
    <source>
        <dbReference type="Proteomes" id="UP000800094"/>
    </source>
</evidence>
<accession>A0A6A6IAI0</accession>
<dbReference type="OrthoDB" id="5314997at2759"/>
<evidence type="ECO:0008006" key="3">
    <source>
        <dbReference type="Google" id="ProtNLM"/>
    </source>
</evidence>
<dbReference type="RefSeq" id="XP_033682579.1">
    <property type="nucleotide sequence ID" value="XM_033832146.1"/>
</dbReference>
<dbReference type="AlphaFoldDB" id="A0A6A6IAI0"/>